<dbReference type="Pfam" id="PF01281">
    <property type="entry name" value="Ribosomal_L9_N"/>
    <property type="match status" value="1"/>
</dbReference>
<dbReference type="InterPro" id="IPR020070">
    <property type="entry name" value="Ribosomal_bL9_N"/>
</dbReference>
<evidence type="ECO:0000256" key="2">
    <source>
        <dbReference type="ARBA" id="ARBA00022730"/>
    </source>
</evidence>
<organism evidence="11 12">
    <name type="scientific">Paenibacillus graminis</name>
    <dbReference type="NCBI Taxonomy" id="189425"/>
    <lineage>
        <taxon>Bacteria</taxon>
        <taxon>Bacillati</taxon>
        <taxon>Bacillota</taxon>
        <taxon>Bacilli</taxon>
        <taxon>Bacillales</taxon>
        <taxon>Paenibacillaceae</taxon>
        <taxon>Paenibacillus</taxon>
    </lineage>
</organism>
<keyword evidence="4 7" id="KW-0689">Ribosomal protein</keyword>
<dbReference type="GO" id="GO:1990904">
    <property type="term" value="C:ribonucleoprotein complex"/>
    <property type="evidence" value="ECO:0007669"/>
    <property type="project" value="UniProtKB-KW"/>
</dbReference>
<gene>
    <name evidence="7" type="primary">rplI</name>
    <name evidence="11" type="ORF">PGRAT_32375</name>
</gene>
<evidence type="ECO:0000256" key="1">
    <source>
        <dbReference type="ARBA" id="ARBA00010605"/>
    </source>
</evidence>
<dbReference type="InterPro" id="IPR020594">
    <property type="entry name" value="Ribosomal_bL9_bac/chp"/>
</dbReference>
<evidence type="ECO:0000313" key="11">
    <source>
        <dbReference type="EMBL" id="AIQ71765.1"/>
    </source>
</evidence>
<dbReference type="FunFam" id="3.40.5.10:FF:000002">
    <property type="entry name" value="50S ribosomal protein L9"/>
    <property type="match status" value="1"/>
</dbReference>
<proteinExistence type="inferred from homology"/>
<dbReference type="EMBL" id="CP009287">
    <property type="protein sequence ID" value="AIQ71765.1"/>
    <property type="molecule type" value="Genomic_DNA"/>
</dbReference>
<dbReference type="HAMAP" id="MF_00503">
    <property type="entry name" value="Ribosomal_bL9"/>
    <property type="match status" value="1"/>
</dbReference>
<dbReference type="STRING" id="189425.PGRAT_32375"/>
<feature type="region of interest" description="Disordered" evidence="8">
    <location>
        <begin position="41"/>
        <end position="63"/>
    </location>
</feature>
<sequence>MKVIFIKDVKGQGKKGQVKEVSEGYASNFLLPRGLVRPATEGNVKTLENQAAAEQRRKDQEKEEAVQLGKKLDELTLTLKAKAGEGGRLFGAITSKQIGETLAAAHGITIDKRKIELSDSIRHVGTFQVAVKLHTEVKANLTVQVTEE</sequence>
<dbReference type="InterPro" id="IPR009027">
    <property type="entry name" value="Ribosomal_bL9/RNase_H1_N"/>
</dbReference>
<dbReference type="InterPro" id="IPR020069">
    <property type="entry name" value="Ribosomal_bL9_C"/>
</dbReference>
<dbReference type="HOGENOM" id="CLU_078938_3_0_9"/>
<dbReference type="Gene3D" id="3.10.430.100">
    <property type="entry name" value="Ribosomal protein L9, C-terminal domain"/>
    <property type="match status" value="1"/>
</dbReference>
<dbReference type="GO" id="GO:0006412">
    <property type="term" value="P:translation"/>
    <property type="evidence" value="ECO:0007669"/>
    <property type="project" value="UniProtKB-UniRule"/>
</dbReference>
<feature type="domain" description="Large ribosomal subunit protein bL9 C-terminal" evidence="10">
    <location>
        <begin position="63"/>
        <end position="146"/>
    </location>
</feature>
<dbReference type="Pfam" id="PF03948">
    <property type="entry name" value="Ribosomal_L9_C"/>
    <property type="match status" value="1"/>
</dbReference>
<dbReference type="KEGG" id="pgm:PGRAT_32375"/>
<reference evidence="11 12" key="1">
    <citation type="submission" date="2014-08" db="EMBL/GenBank/DDBJ databases">
        <title>Comparative genomics of the Paenibacillus odorifer group.</title>
        <authorList>
            <person name="den Bakker H.C."/>
            <person name="Tsai Y.-C."/>
            <person name="Martin N."/>
            <person name="Korlach J."/>
            <person name="Wiedmann M."/>
        </authorList>
    </citation>
    <scope>NUCLEOTIDE SEQUENCE [LARGE SCALE GENOMIC DNA]</scope>
    <source>
        <strain evidence="11 12">DSM 15220</strain>
    </source>
</reference>
<dbReference type="SUPFAM" id="SSF55658">
    <property type="entry name" value="L9 N-domain-like"/>
    <property type="match status" value="1"/>
</dbReference>
<dbReference type="Proteomes" id="UP000029500">
    <property type="component" value="Chromosome"/>
</dbReference>
<evidence type="ECO:0000256" key="6">
    <source>
        <dbReference type="ARBA" id="ARBA00035292"/>
    </source>
</evidence>
<dbReference type="Gene3D" id="3.40.5.10">
    <property type="entry name" value="Ribosomal protein L9, N-terminal domain"/>
    <property type="match status" value="1"/>
</dbReference>
<evidence type="ECO:0000256" key="8">
    <source>
        <dbReference type="SAM" id="MobiDB-lite"/>
    </source>
</evidence>
<evidence type="ECO:0000259" key="9">
    <source>
        <dbReference type="Pfam" id="PF01281"/>
    </source>
</evidence>
<dbReference type="InterPro" id="IPR036935">
    <property type="entry name" value="Ribosomal_bL9_N_sf"/>
</dbReference>
<dbReference type="SUPFAM" id="SSF55653">
    <property type="entry name" value="Ribosomal protein L9 C-domain"/>
    <property type="match status" value="1"/>
</dbReference>
<accession>A0A089MH94</accession>
<dbReference type="GO" id="GO:0005840">
    <property type="term" value="C:ribosome"/>
    <property type="evidence" value="ECO:0007669"/>
    <property type="project" value="UniProtKB-KW"/>
</dbReference>
<protein>
    <recommendedName>
        <fullName evidence="6 7">Large ribosomal subunit protein bL9</fullName>
    </recommendedName>
</protein>
<keyword evidence="5 7" id="KW-0687">Ribonucleoprotein</keyword>
<dbReference type="eggNOG" id="COG0359">
    <property type="taxonomic scope" value="Bacteria"/>
</dbReference>
<comment type="similarity">
    <text evidence="1 7">Belongs to the bacterial ribosomal protein bL9 family.</text>
</comment>
<evidence type="ECO:0000256" key="4">
    <source>
        <dbReference type="ARBA" id="ARBA00022980"/>
    </source>
</evidence>
<dbReference type="OrthoDB" id="9788336at2"/>
<dbReference type="NCBIfam" id="TIGR00158">
    <property type="entry name" value="L9"/>
    <property type="match status" value="1"/>
</dbReference>
<keyword evidence="12" id="KW-1185">Reference proteome</keyword>
<dbReference type="RefSeq" id="WP_025707982.1">
    <property type="nucleotide sequence ID" value="NZ_CP009287.1"/>
</dbReference>
<evidence type="ECO:0000256" key="7">
    <source>
        <dbReference type="HAMAP-Rule" id="MF_00503"/>
    </source>
</evidence>
<comment type="function">
    <text evidence="7">Binds to the 23S rRNA.</text>
</comment>
<dbReference type="InterPro" id="IPR000244">
    <property type="entry name" value="Ribosomal_bL9"/>
</dbReference>
<evidence type="ECO:0000256" key="3">
    <source>
        <dbReference type="ARBA" id="ARBA00022884"/>
    </source>
</evidence>
<name>A0A089MH94_9BACL</name>
<dbReference type="AlphaFoldDB" id="A0A089MH94"/>
<dbReference type="InterPro" id="IPR036791">
    <property type="entry name" value="Ribosomal_bL9_C_sf"/>
</dbReference>
<keyword evidence="2 7" id="KW-0699">rRNA-binding</keyword>
<dbReference type="PANTHER" id="PTHR21368">
    <property type="entry name" value="50S RIBOSOMAL PROTEIN L9"/>
    <property type="match status" value="1"/>
</dbReference>
<evidence type="ECO:0000313" key="12">
    <source>
        <dbReference type="Proteomes" id="UP000029500"/>
    </source>
</evidence>
<keyword evidence="3 7" id="KW-0694">RNA-binding</keyword>
<evidence type="ECO:0000256" key="5">
    <source>
        <dbReference type="ARBA" id="ARBA00023274"/>
    </source>
</evidence>
<feature type="domain" description="Ribosomal protein L9" evidence="9">
    <location>
        <begin position="1"/>
        <end position="47"/>
    </location>
</feature>
<dbReference type="GO" id="GO:0019843">
    <property type="term" value="F:rRNA binding"/>
    <property type="evidence" value="ECO:0007669"/>
    <property type="project" value="UniProtKB-UniRule"/>
</dbReference>
<feature type="compositionally biased region" description="Basic and acidic residues" evidence="8">
    <location>
        <begin position="54"/>
        <end position="63"/>
    </location>
</feature>
<evidence type="ECO:0000259" key="10">
    <source>
        <dbReference type="Pfam" id="PF03948"/>
    </source>
</evidence>
<dbReference type="GO" id="GO:0003735">
    <property type="term" value="F:structural constituent of ribosome"/>
    <property type="evidence" value="ECO:0007669"/>
    <property type="project" value="InterPro"/>
</dbReference>